<evidence type="ECO:0000256" key="6">
    <source>
        <dbReference type="ARBA" id="ARBA00023136"/>
    </source>
</evidence>
<keyword evidence="9" id="KW-1185">Reference proteome</keyword>
<evidence type="ECO:0000256" key="1">
    <source>
        <dbReference type="ARBA" id="ARBA00007150"/>
    </source>
</evidence>
<evidence type="ECO:0000256" key="2">
    <source>
        <dbReference type="ARBA" id="ARBA00022475"/>
    </source>
</evidence>
<evidence type="ECO:0000256" key="5">
    <source>
        <dbReference type="ARBA" id="ARBA00022989"/>
    </source>
</evidence>
<protein>
    <recommendedName>
        <fullName evidence="7">Phosphatidylglycerol--prolipoprotein diacylglyceryl transferase</fullName>
        <ecNumber evidence="7">2.5.1.145</ecNumber>
    </recommendedName>
</protein>
<organism evidence="8 9">
    <name type="scientific">Roseateles agri</name>
    <dbReference type="NCBI Taxonomy" id="3098619"/>
    <lineage>
        <taxon>Bacteria</taxon>
        <taxon>Pseudomonadati</taxon>
        <taxon>Pseudomonadota</taxon>
        <taxon>Betaproteobacteria</taxon>
        <taxon>Burkholderiales</taxon>
        <taxon>Sphaerotilaceae</taxon>
        <taxon>Roseateles</taxon>
    </lineage>
</organism>
<dbReference type="EMBL" id="JAXCLA010000004">
    <property type="protein sequence ID" value="MDY0745329.1"/>
    <property type="molecule type" value="Genomic_DNA"/>
</dbReference>
<dbReference type="HAMAP" id="MF_01147">
    <property type="entry name" value="Lgt"/>
    <property type="match status" value="1"/>
</dbReference>
<dbReference type="PANTHER" id="PTHR30589">
    <property type="entry name" value="PROLIPOPROTEIN DIACYLGLYCERYL TRANSFERASE"/>
    <property type="match status" value="1"/>
</dbReference>
<keyword evidence="6 7" id="KW-0472">Membrane</keyword>
<evidence type="ECO:0000313" key="9">
    <source>
        <dbReference type="Proteomes" id="UP001285263"/>
    </source>
</evidence>
<keyword evidence="5 7" id="KW-1133">Transmembrane helix</keyword>
<feature type="transmembrane region" description="Helical" evidence="7">
    <location>
        <begin position="12"/>
        <end position="33"/>
    </location>
</feature>
<evidence type="ECO:0000256" key="7">
    <source>
        <dbReference type="HAMAP-Rule" id="MF_01147"/>
    </source>
</evidence>
<feature type="transmembrane region" description="Helical" evidence="7">
    <location>
        <begin position="204"/>
        <end position="223"/>
    </location>
</feature>
<reference evidence="8 9" key="1">
    <citation type="submission" date="2023-11" db="EMBL/GenBank/DDBJ databases">
        <title>Paucibacter sp. nov., isolated from fresh soil in Korea.</title>
        <authorList>
            <person name="Le N.T.T."/>
        </authorList>
    </citation>
    <scope>NUCLEOTIDE SEQUENCE [LARGE SCALE GENOMIC DNA]</scope>
    <source>
        <strain evidence="8 9">R3-3</strain>
    </source>
</reference>
<dbReference type="GO" id="GO:0008961">
    <property type="term" value="F:phosphatidylglycerol-prolipoprotein diacylglyceryl transferase activity"/>
    <property type="evidence" value="ECO:0007669"/>
    <property type="project" value="UniProtKB-EC"/>
</dbReference>
<sequence length="266" mass="29234">MNPVLHWSFDPIAFSIGPLAVHWYGLCWMLAFLQGQMLTQRLLRALGRGDVDVGSLMMYALIGAIVGARLTHCLFYDPGYYLSHPLKVLAVWEGGMASHGGAIGLIAALFLAAPRYAPGLPFLTLLDAIAIPSAIGGAIIRVANFLNSEIVGRPTDGAWGVVFDQVDSLPRYPVQLFEALCYVVTALLLWAWQRRRETWASPGQLTGLFLVLVFIARFALEIIKTPQASYEAGQVVTVGQWLSVPFIVIGLFMIWRSTRRSTALES</sequence>
<comment type="caution">
    <text evidence="8">The sequence shown here is derived from an EMBL/GenBank/DDBJ whole genome shotgun (WGS) entry which is preliminary data.</text>
</comment>
<dbReference type="Proteomes" id="UP001285263">
    <property type="component" value="Unassembled WGS sequence"/>
</dbReference>
<feature type="transmembrane region" description="Helical" evidence="7">
    <location>
        <begin position="235"/>
        <end position="255"/>
    </location>
</feature>
<dbReference type="RefSeq" id="WP_320423239.1">
    <property type="nucleotide sequence ID" value="NZ_JAXCLA010000004.1"/>
</dbReference>
<accession>A0ABU5DGQ5</accession>
<dbReference type="InterPro" id="IPR001640">
    <property type="entry name" value="Lgt"/>
</dbReference>
<comment type="similarity">
    <text evidence="1 7">Belongs to the Lgt family.</text>
</comment>
<comment type="subcellular location">
    <subcellularLocation>
        <location evidence="7">Cell membrane</location>
        <topology evidence="7">Multi-pass membrane protein</topology>
    </subcellularLocation>
</comment>
<proteinExistence type="inferred from homology"/>
<comment type="catalytic activity">
    <reaction evidence="7">
        <text>L-cysteinyl-[prolipoprotein] + a 1,2-diacyl-sn-glycero-3-phospho-(1'-sn-glycerol) = an S-1,2-diacyl-sn-glyceryl-L-cysteinyl-[prolipoprotein] + sn-glycerol 1-phosphate + H(+)</text>
        <dbReference type="Rhea" id="RHEA:56712"/>
        <dbReference type="Rhea" id="RHEA-COMP:14679"/>
        <dbReference type="Rhea" id="RHEA-COMP:14680"/>
        <dbReference type="ChEBI" id="CHEBI:15378"/>
        <dbReference type="ChEBI" id="CHEBI:29950"/>
        <dbReference type="ChEBI" id="CHEBI:57685"/>
        <dbReference type="ChEBI" id="CHEBI:64716"/>
        <dbReference type="ChEBI" id="CHEBI:140658"/>
        <dbReference type="EC" id="2.5.1.145"/>
    </reaction>
</comment>
<comment type="function">
    <text evidence="7">Catalyzes the transfer of the diacylglyceryl group from phosphatidylglycerol to the sulfhydryl group of the N-terminal cysteine of a prolipoprotein, the first step in the formation of mature lipoproteins.</text>
</comment>
<feature type="transmembrane region" description="Helical" evidence="7">
    <location>
        <begin position="90"/>
        <end position="113"/>
    </location>
</feature>
<feature type="transmembrane region" description="Helical" evidence="7">
    <location>
        <begin position="120"/>
        <end position="140"/>
    </location>
</feature>
<keyword evidence="4 7" id="KW-0812">Transmembrane</keyword>
<feature type="binding site" evidence="7">
    <location>
        <position position="141"/>
    </location>
    <ligand>
        <name>a 1,2-diacyl-sn-glycero-3-phospho-(1'-sn-glycerol)</name>
        <dbReference type="ChEBI" id="CHEBI:64716"/>
    </ligand>
</feature>
<keyword evidence="3 7" id="KW-0808">Transferase</keyword>
<evidence type="ECO:0000313" key="8">
    <source>
        <dbReference type="EMBL" id="MDY0745329.1"/>
    </source>
</evidence>
<dbReference type="NCBIfam" id="TIGR00544">
    <property type="entry name" value="lgt"/>
    <property type="match status" value="1"/>
</dbReference>
<dbReference type="EC" id="2.5.1.145" evidence="7"/>
<feature type="transmembrane region" description="Helical" evidence="7">
    <location>
        <begin position="172"/>
        <end position="192"/>
    </location>
</feature>
<dbReference type="PANTHER" id="PTHR30589:SF0">
    <property type="entry name" value="PHOSPHATIDYLGLYCEROL--PROLIPOPROTEIN DIACYLGLYCERYL TRANSFERASE"/>
    <property type="match status" value="1"/>
</dbReference>
<dbReference type="Pfam" id="PF01790">
    <property type="entry name" value="LGT"/>
    <property type="match status" value="1"/>
</dbReference>
<keyword evidence="2 7" id="KW-1003">Cell membrane</keyword>
<feature type="transmembrane region" description="Helical" evidence="7">
    <location>
        <begin position="53"/>
        <end position="70"/>
    </location>
</feature>
<dbReference type="PROSITE" id="PS01311">
    <property type="entry name" value="LGT"/>
    <property type="match status" value="1"/>
</dbReference>
<evidence type="ECO:0000256" key="3">
    <source>
        <dbReference type="ARBA" id="ARBA00022679"/>
    </source>
</evidence>
<comment type="pathway">
    <text evidence="7">Protein modification; lipoprotein biosynthesis (diacylglyceryl transfer).</text>
</comment>
<evidence type="ECO:0000256" key="4">
    <source>
        <dbReference type="ARBA" id="ARBA00022692"/>
    </source>
</evidence>
<gene>
    <name evidence="7 8" type="primary">lgt</name>
    <name evidence="8" type="ORF">SNE35_12480</name>
</gene>
<name>A0ABU5DGQ5_9BURK</name>